<dbReference type="EMBL" id="CP000116">
    <property type="protein sequence ID" value="AAZ97507.1"/>
    <property type="molecule type" value="Genomic_DNA"/>
</dbReference>
<name>Q3SIM1_THIDA</name>
<accession>Q3SIM1</accession>
<dbReference type="PANTHER" id="PTHR38099:SF1">
    <property type="entry name" value="LARGE RIBOSOMAL RNA SUBUNIT ACCUMULATION PROTEIN YCED"/>
    <property type="match status" value="1"/>
</dbReference>
<keyword evidence="4" id="KW-0690">Ribosome biogenesis</keyword>
<comment type="function">
    <text evidence="1">Plays a role in synthesis, processing and/or stability of 23S rRNA.</text>
</comment>
<evidence type="ECO:0000256" key="4">
    <source>
        <dbReference type="ARBA" id="ARBA00022517"/>
    </source>
</evidence>
<dbReference type="GO" id="GO:0042254">
    <property type="term" value="P:ribosome biogenesis"/>
    <property type="evidence" value="ECO:0007669"/>
    <property type="project" value="UniProtKB-KW"/>
</dbReference>
<evidence type="ECO:0000256" key="2">
    <source>
        <dbReference type="ARBA" id="ARBA00010740"/>
    </source>
</evidence>
<keyword evidence="7" id="KW-1185">Reference proteome</keyword>
<evidence type="ECO:0000256" key="5">
    <source>
        <dbReference type="ARBA" id="ARBA00031841"/>
    </source>
</evidence>
<evidence type="ECO:0000256" key="3">
    <source>
        <dbReference type="ARBA" id="ARBA00015716"/>
    </source>
</evidence>
<dbReference type="OrthoDB" id="5297600at2"/>
<gene>
    <name evidence="6" type="ordered locus">Tbd_1554</name>
</gene>
<dbReference type="InterPro" id="IPR039255">
    <property type="entry name" value="YceD_bac"/>
</dbReference>
<dbReference type="Pfam" id="PF02620">
    <property type="entry name" value="YceD"/>
    <property type="match status" value="1"/>
</dbReference>
<comment type="similarity">
    <text evidence="2">Belongs to the DUF177 domain family.</text>
</comment>
<proteinExistence type="inferred from homology"/>
<dbReference type="STRING" id="292415.Tbd_1554"/>
<dbReference type="PANTHER" id="PTHR38099">
    <property type="entry name" value="LARGE RIBOSOMAL RNA SUBUNIT ACCUMULATION PROTEIN YCED"/>
    <property type="match status" value="1"/>
</dbReference>
<dbReference type="GO" id="GO:0005829">
    <property type="term" value="C:cytosol"/>
    <property type="evidence" value="ECO:0007669"/>
    <property type="project" value="TreeGrafter"/>
</dbReference>
<evidence type="ECO:0000256" key="1">
    <source>
        <dbReference type="ARBA" id="ARBA00002868"/>
    </source>
</evidence>
<sequence>MLQPVEIDPRRFCRESRSWEARSDVSAFPRLAHEFTQGELSCRVAGRSDARGGLSLQLTVRGEVELTCQRCLNGMRHEVDIDRVVHLARNESELERLDALPGSDAILVGETLDLVGLLEDEVLLSLPLAAMHAEGECPV</sequence>
<organism evidence="6 7">
    <name type="scientific">Thiobacillus denitrificans (strain ATCC 25259 / T1)</name>
    <dbReference type="NCBI Taxonomy" id="292415"/>
    <lineage>
        <taxon>Bacteria</taxon>
        <taxon>Pseudomonadati</taxon>
        <taxon>Pseudomonadota</taxon>
        <taxon>Betaproteobacteria</taxon>
        <taxon>Nitrosomonadales</taxon>
        <taxon>Thiobacillaceae</taxon>
        <taxon>Thiobacillus</taxon>
    </lineage>
</organism>
<dbReference type="RefSeq" id="WP_011312066.1">
    <property type="nucleotide sequence ID" value="NC_007404.1"/>
</dbReference>
<protein>
    <recommendedName>
        <fullName evidence="3">Large ribosomal RNA subunit accumulation protein YceD</fullName>
    </recommendedName>
    <alternativeName>
        <fullName evidence="5">23S rRNA accumulation protein YceD</fullName>
    </alternativeName>
</protein>
<dbReference type="InterPro" id="IPR003772">
    <property type="entry name" value="YceD"/>
</dbReference>
<dbReference type="AlphaFoldDB" id="Q3SIM1"/>
<dbReference type="KEGG" id="tbd:Tbd_1554"/>
<dbReference type="HOGENOM" id="CLU_094127_0_1_4"/>
<evidence type="ECO:0000313" key="7">
    <source>
        <dbReference type="Proteomes" id="UP000008291"/>
    </source>
</evidence>
<dbReference type="Proteomes" id="UP000008291">
    <property type="component" value="Chromosome"/>
</dbReference>
<dbReference type="eggNOG" id="COG1399">
    <property type="taxonomic scope" value="Bacteria"/>
</dbReference>
<reference evidence="6 7" key="1">
    <citation type="journal article" date="2006" name="J. Bacteriol.">
        <title>The genome sequence of the obligately chemolithoautotrophic, facultatively anaerobic bacterium Thiobacillus denitrificans.</title>
        <authorList>
            <person name="Beller H.R."/>
            <person name="Chain P.S."/>
            <person name="Letain T.E."/>
            <person name="Chakicherla A."/>
            <person name="Larimer F.W."/>
            <person name="Richardson P.M."/>
            <person name="Coleman M.A."/>
            <person name="Wood A.P."/>
            <person name="Kelly D.P."/>
        </authorList>
    </citation>
    <scope>NUCLEOTIDE SEQUENCE [LARGE SCALE GENOMIC DNA]</scope>
    <source>
        <strain evidence="6 7">ATCC 25259</strain>
    </source>
</reference>
<evidence type="ECO:0000313" key="6">
    <source>
        <dbReference type="EMBL" id="AAZ97507.1"/>
    </source>
</evidence>